<keyword evidence="1" id="KW-0472">Membrane</keyword>
<evidence type="ECO:0000313" key="2">
    <source>
        <dbReference type="EMBL" id="CAF1198171.1"/>
    </source>
</evidence>
<dbReference type="Proteomes" id="UP000663852">
    <property type="component" value="Unassembled WGS sequence"/>
</dbReference>
<name>A0A814WGE5_ADIRI</name>
<dbReference type="EMBL" id="CAJNOJ010000147">
    <property type="protein sequence ID" value="CAF1198171.1"/>
    <property type="molecule type" value="Genomic_DNA"/>
</dbReference>
<protein>
    <submittedName>
        <fullName evidence="2">Uncharacterized protein</fullName>
    </submittedName>
</protein>
<gene>
    <name evidence="2" type="ORF">EDS130_LOCUS25204</name>
</gene>
<evidence type="ECO:0000313" key="3">
    <source>
        <dbReference type="Proteomes" id="UP000663852"/>
    </source>
</evidence>
<keyword evidence="1" id="KW-0812">Transmembrane</keyword>
<organism evidence="2 3">
    <name type="scientific">Adineta ricciae</name>
    <name type="common">Rotifer</name>
    <dbReference type="NCBI Taxonomy" id="249248"/>
    <lineage>
        <taxon>Eukaryota</taxon>
        <taxon>Metazoa</taxon>
        <taxon>Spiralia</taxon>
        <taxon>Gnathifera</taxon>
        <taxon>Rotifera</taxon>
        <taxon>Eurotatoria</taxon>
        <taxon>Bdelloidea</taxon>
        <taxon>Adinetida</taxon>
        <taxon>Adinetidae</taxon>
        <taxon>Adineta</taxon>
    </lineage>
</organism>
<feature type="transmembrane region" description="Helical" evidence="1">
    <location>
        <begin position="6"/>
        <end position="28"/>
    </location>
</feature>
<sequence>MIKVLLVLVHIYLYHFLYIPSISVRHFFTQRRSCRSASIVAASMDDETSEAAEQDIQMLTSATQLAIRDYVKLSKSSENCLKMVVSPFQ</sequence>
<dbReference type="AlphaFoldDB" id="A0A814WGE5"/>
<proteinExistence type="predicted"/>
<comment type="caution">
    <text evidence="2">The sequence shown here is derived from an EMBL/GenBank/DDBJ whole genome shotgun (WGS) entry which is preliminary data.</text>
</comment>
<keyword evidence="1" id="KW-1133">Transmembrane helix</keyword>
<accession>A0A814WGE5</accession>
<evidence type="ECO:0000256" key="1">
    <source>
        <dbReference type="SAM" id="Phobius"/>
    </source>
</evidence>
<reference evidence="2" key="1">
    <citation type="submission" date="2021-02" db="EMBL/GenBank/DDBJ databases">
        <authorList>
            <person name="Nowell W R."/>
        </authorList>
    </citation>
    <scope>NUCLEOTIDE SEQUENCE</scope>
</reference>